<dbReference type="EMBL" id="CAGS01000235">
    <property type="protein sequence ID" value="CCF84115.1"/>
    <property type="molecule type" value="Genomic_DNA"/>
</dbReference>
<name>I4EHF3_9BACT</name>
<reference evidence="1 2" key="1">
    <citation type="journal article" date="2012" name="ISME J.">
        <title>Nitrification expanded: discovery, physiology and genomics of a nitrite-oxidizing bacterium from the phylum Chloroflexi.</title>
        <authorList>
            <person name="Sorokin D.Y."/>
            <person name="Lucker S."/>
            <person name="Vejmelkova D."/>
            <person name="Kostrikina N.A."/>
            <person name="Kleerebezem R."/>
            <person name="Rijpstra W.I."/>
            <person name="Damste J.S."/>
            <person name="Le Paslier D."/>
            <person name="Muyzer G."/>
            <person name="Wagner M."/>
            <person name="van Loosdrecht M.C."/>
            <person name="Daims H."/>
        </authorList>
    </citation>
    <scope>NUCLEOTIDE SEQUENCE [LARGE SCALE GENOMIC DNA]</scope>
    <source>
        <strain evidence="2">none</strain>
    </source>
</reference>
<evidence type="ECO:0000313" key="2">
    <source>
        <dbReference type="Proteomes" id="UP000004221"/>
    </source>
</evidence>
<proteinExistence type="predicted"/>
<organism evidence="1 2">
    <name type="scientific">Nitrolancea hollandica Lb</name>
    <dbReference type="NCBI Taxonomy" id="1129897"/>
    <lineage>
        <taxon>Bacteria</taxon>
        <taxon>Pseudomonadati</taxon>
        <taxon>Thermomicrobiota</taxon>
        <taxon>Thermomicrobia</taxon>
        <taxon>Sphaerobacterales</taxon>
        <taxon>Sphaerobacterineae</taxon>
        <taxon>Sphaerobacteraceae</taxon>
        <taxon>Nitrolancea</taxon>
    </lineage>
</organism>
<keyword evidence="2" id="KW-1185">Reference proteome</keyword>
<sequence length="59" mass="6062">MARRYQLPRGGTCRAGPMPCDSVAGSMQYPIGKPIGYLGSGFLAVSLGTNSGGDGTRAR</sequence>
<dbReference type="AlphaFoldDB" id="I4EHF3"/>
<comment type="caution">
    <text evidence="1">The sequence shown here is derived from an EMBL/GenBank/DDBJ whole genome shotgun (WGS) entry which is preliminary data.</text>
</comment>
<protein>
    <submittedName>
        <fullName evidence="1">Uncharacterized protein</fullName>
    </submittedName>
</protein>
<accession>I4EHF3</accession>
<dbReference type="Proteomes" id="UP000004221">
    <property type="component" value="Unassembled WGS sequence"/>
</dbReference>
<gene>
    <name evidence="1" type="ORF">NITHO_310008</name>
</gene>
<evidence type="ECO:0000313" key="1">
    <source>
        <dbReference type="EMBL" id="CCF84115.1"/>
    </source>
</evidence>